<dbReference type="InterPro" id="IPR001623">
    <property type="entry name" value="DnaJ_domain"/>
</dbReference>
<evidence type="ECO:0000256" key="5">
    <source>
        <dbReference type="PROSITE-ProRule" id="PRU00546"/>
    </source>
</evidence>
<dbReference type="SMART" id="SM00271">
    <property type="entry name" value="DnaJ"/>
    <property type="match status" value="1"/>
</dbReference>
<dbReference type="PANTHER" id="PTHR43888">
    <property type="entry name" value="DNAJ-LIKE-2, ISOFORM A-RELATED"/>
    <property type="match status" value="1"/>
</dbReference>
<dbReference type="Gene3D" id="1.10.287.110">
    <property type="entry name" value="DnaJ domain"/>
    <property type="match status" value="1"/>
</dbReference>
<evidence type="ECO:0000259" key="8">
    <source>
        <dbReference type="PROSITE" id="PS51188"/>
    </source>
</evidence>
<comment type="caution">
    <text evidence="9">The sequence shown here is derived from an EMBL/GenBank/DDBJ whole genome shotgun (WGS) entry which is preliminary data.</text>
</comment>
<feature type="domain" description="CR-type" evidence="8">
    <location>
        <begin position="138"/>
        <end position="221"/>
    </location>
</feature>
<dbReference type="InterPro" id="IPR036410">
    <property type="entry name" value="HSP_DnaJ_Cys-rich_dom_sf"/>
</dbReference>
<dbReference type="Pfam" id="PF01556">
    <property type="entry name" value="DnaJ_C"/>
    <property type="match status" value="1"/>
</dbReference>
<name>A0A9W8BF74_9FUNG</name>
<dbReference type="SUPFAM" id="SSF46565">
    <property type="entry name" value="Chaperone J-domain"/>
    <property type="match status" value="1"/>
</dbReference>
<keyword evidence="2" id="KW-0677">Repeat</keyword>
<dbReference type="Pfam" id="PF00684">
    <property type="entry name" value="DnaJ_CXXCXGXG"/>
    <property type="match status" value="1"/>
</dbReference>
<sequence>MARETKLYEALGVSPDASDADIKKAYRKMALKYHPDKNPEAGDMFKEISHAYEVLSDGQKRQVYDQYGEAGLSGEAGGMGGINPEDLFSQFFGGGGGMGGMGGMFGGGAGGRRGPSGPRRGRDIAHSLKVSLEDLYKGKTTKLQVTKTIICVGCDGRGGKEGAVKGCSKCHGRGVEVVIRQMGPMVQQIQQACRQCNGEGEEIDPRHKCKKCDGRKTVDERKQLEVHIDRGMKGGQKVVFQGEADQQPGIIPGDIVIVIEEKEHSRFKRRGDDLFFEAEIDLVTALAGGNLHIQHLDDRVLDVSILPGESIKPGEMKMLQGQGMPSHRHHNMGNMFIKFNVKFPEANWAAEADIKKLEALLPARRPLAGLGKGAHVEEVVLSSVDAHHQKSMNNGDNDGMDEDYEDVHQHGPAGVQCAQQ</sequence>
<dbReference type="GO" id="GO:0030544">
    <property type="term" value="F:Hsp70 protein binding"/>
    <property type="evidence" value="ECO:0007669"/>
    <property type="project" value="InterPro"/>
</dbReference>
<dbReference type="GO" id="GO:0051082">
    <property type="term" value="F:unfolded protein binding"/>
    <property type="evidence" value="ECO:0007669"/>
    <property type="project" value="InterPro"/>
</dbReference>
<feature type="domain" description="J" evidence="7">
    <location>
        <begin position="6"/>
        <end position="68"/>
    </location>
</feature>
<dbReference type="AlphaFoldDB" id="A0A9W8BF74"/>
<accession>A0A9W8BF74</accession>
<dbReference type="InterPro" id="IPR036869">
    <property type="entry name" value="J_dom_sf"/>
</dbReference>
<evidence type="ECO:0000313" key="10">
    <source>
        <dbReference type="Proteomes" id="UP001150907"/>
    </source>
</evidence>
<evidence type="ECO:0000256" key="4">
    <source>
        <dbReference type="ARBA" id="ARBA00022833"/>
    </source>
</evidence>
<dbReference type="OrthoDB" id="550424at2759"/>
<dbReference type="FunFam" id="2.60.260.20:FF:000003">
    <property type="entry name" value="DnaJ subfamily A member 2"/>
    <property type="match status" value="1"/>
</dbReference>
<dbReference type="FunFam" id="2.10.230.10:FF:000010">
    <property type="entry name" value="Heat shock protein DnaJ, putative"/>
    <property type="match status" value="1"/>
</dbReference>
<dbReference type="HAMAP" id="MF_01152">
    <property type="entry name" value="DnaJ"/>
    <property type="match status" value="1"/>
</dbReference>
<dbReference type="SUPFAM" id="SSF49493">
    <property type="entry name" value="HSP40/DnaJ peptide-binding domain"/>
    <property type="match status" value="2"/>
</dbReference>
<dbReference type="CDD" id="cd10747">
    <property type="entry name" value="DnaJ_C"/>
    <property type="match status" value="1"/>
</dbReference>
<dbReference type="SUPFAM" id="SSF57938">
    <property type="entry name" value="DnaJ/Hsp40 cysteine-rich domain"/>
    <property type="match status" value="1"/>
</dbReference>
<dbReference type="CDD" id="cd10719">
    <property type="entry name" value="DnaJ_zf"/>
    <property type="match status" value="1"/>
</dbReference>
<dbReference type="Proteomes" id="UP001150907">
    <property type="component" value="Unassembled WGS sequence"/>
</dbReference>
<evidence type="ECO:0000313" key="9">
    <source>
        <dbReference type="EMBL" id="KAJ1999736.1"/>
    </source>
</evidence>
<dbReference type="InterPro" id="IPR001305">
    <property type="entry name" value="HSP_DnaJ_Cys-rich_dom"/>
</dbReference>
<dbReference type="GO" id="GO:0005524">
    <property type="term" value="F:ATP binding"/>
    <property type="evidence" value="ECO:0007669"/>
    <property type="project" value="InterPro"/>
</dbReference>
<dbReference type="InterPro" id="IPR044713">
    <property type="entry name" value="DNJA1/2-like"/>
</dbReference>
<dbReference type="Gene3D" id="2.60.260.20">
    <property type="entry name" value="Urease metallochaperone UreE, N-terminal domain"/>
    <property type="match status" value="2"/>
</dbReference>
<evidence type="ECO:0000256" key="2">
    <source>
        <dbReference type="ARBA" id="ARBA00022737"/>
    </source>
</evidence>
<dbReference type="PROSITE" id="PS50076">
    <property type="entry name" value="DNAJ_2"/>
    <property type="match status" value="1"/>
</dbReference>
<protein>
    <submittedName>
        <fullName evidence="9">Type I HSP40 co-chaperone</fullName>
    </submittedName>
</protein>
<evidence type="ECO:0000256" key="6">
    <source>
        <dbReference type="SAM" id="MobiDB-lite"/>
    </source>
</evidence>
<keyword evidence="1 5" id="KW-0479">Metal-binding</keyword>
<keyword evidence="3 5" id="KW-0863">Zinc-finger</keyword>
<dbReference type="CDD" id="cd06257">
    <property type="entry name" value="DnaJ"/>
    <property type="match status" value="1"/>
</dbReference>
<dbReference type="Pfam" id="PF00226">
    <property type="entry name" value="DnaJ"/>
    <property type="match status" value="1"/>
</dbReference>
<dbReference type="PROSITE" id="PS51188">
    <property type="entry name" value="ZF_CR"/>
    <property type="match status" value="1"/>
</dbReference>
<dbReference type="InterPro" id="IPR012724">
    <property type="entry name" value="DnaJ"/>
</dbReference>
<evidence type="ECO:0000256" key="3">
    <source>
        <dbReference type="ARBA" id="ARBA00022771"/>
    </source>
</evidence>
<feature type="region of interest" description="Disordered" evidence="6">
    <location>
        <begin position="386"/>
        <end position="420"/>
    </location>
</feature>
<dbReference type="InterPro" id="IPR002939">
    <property type="entry name" value="DnaJ_C"/>
</dbReference>
<organism evidence="9 10">
    <name type="scientific">Coemansia thaxteri</name>
    <dbReference type="NCBI Taxonomy" id="2663907"/>
    <lineage>
        <taxon>Eukaryota</taxon>
        <taxon>Fungi</taxon>
        <taxon>Fungi incertae sedis</taxon>
        <taxon>Zoopagomycota</taxon>
        <taxon>Kickxellomycotina</taxon>
        <taxon>Kickxellomycetes</taxon>
        <taxon>Kickxellales</taxon>
        <taxon>Kickxellaceae</taxon>
        <taxon>Coemansia</taxon>
    </lineage>
</organism>
<evidence type="ECO:0000256" key="1">
    <source>
        <dbReference type="ARBA" id="ARBA00022723"/>
    </source>
</evidence>
<keyword evidence="10" id="KW-1185">Reference proteome</keyword>
<feature type="zinc finger region" description="CR-type" evidence="5">
    <location>
        <begin position="138"/>
        <end position="221"/>
    </location>
</feature>
<dbReference type="InterPro" id="IPR008971">
    <property type="entry name" value="HSP40/DnaJ_pept-bd"/>
</dbReference>
<evidence type="ECO:0000259" key="7">
    <source>
        <dbReference type="PROSITE" id="PS50076"/>
    </source>
</evidence>
<dbReference type="GO" id="GO:0006457">
    <property type="term" value="P:protein folding"/>
    <property type="evidence" value="ECO:0007669"/>
    <property type="project" value="InterPro"/>
</dbReference>
<gene>
    <name evidence="9" type="primary">YDJ1_2</name>
    <name evidence="9" type="ORF">H4R26_004935</name>
</gene>
<keyword evidence="4 5" id="KW-0862">Zinc</keyword>
<dbReference type="Gene3D" id="2.10.230.10">
    <property type="entry name" value="Heat shock protein DnaJ, cysteine-rich domain"/>
    <property type="match status" value="1"/>
</dbReference>
<dbReference type="InterPro" id="IPR018253">
    <property type="entry name" value="DnaJ_domain_CS"/>
</dbReference>
<dbReference type="GO" id="GO:0009408">
    <property type="term" value="P:response to heat"/>
    <property type="evidence" value="ECO:0007669"/>
    <property type="project" value="InterPro"/>
</dbReference>
<dbReference type="PRINTS" id="PR00625">
    <property type="entry name" value="JDOMAIN"/>
</dbReference>
<dbReference type="PROSITE" id="PS00636">
    <property type="entry name" value="DNAJ_1"/>
    <property type="match status" value="1"/>
</dbReference>
<reference evidence="9" key="1">
    <citation type="submission" date="2022-07" db="EMBL/GenBank/DDBJ databases">
        <title>Phylogenomic reconstructions and comparative analyses of Kickxellomycotina fungi.</title>
        <authorList>
            <person name="Reynolds N.K."/>
            <person name="Stajich J.E."/>
            <person name="Barry K."/>
            <person name="Grigoriev I.V."/>
            <person name="Crous P."/>
            <person name="Smith M.E."/>
        </authorList>
    </citation>
    <scope>NUCLEOTIDE SEQUENCE</scope>
    <source>
        <strain evidence="9">IMI 214461</strain>
    </source>
</reference>
<proteinExistence type="inferred from homology"/>
<dbReference type="FunFam" id="1.10.287.110:FF:000048">
    <property type="entry name" value="DnaJ family protein"/>
    <property type="match status" value="1"/>
</dbReference>
<dbReference type="EMBL" id="JANBQF010000651">
    <property type="protein sequence ID" value="KAJ1999736.1"/>
    <property type="molecule type" value="Genomic_DNA"/>
</dbReference>
<dbReference type="GO" id="GO:0008270">
    <property type="term" value="F:zinc ion binding"/>
    <property type="evidence" value="ECO:0007669"/>
    <property type="project" value="UniProtKB-KW"/>
</dbReference>